<protein>
    <recommendedName>
        <fullName evidence="1">GH18 domain-containing protein</fullName>
    </recommendedName>
</protein>
<evidence type="ECO:0000313" key="3">
    <source>
        <dbReference type="Proteomes" id="UP000663505"/>
    </source>
</evidence>
<keyword evidence="3" id="KW-1185">Reference proteome</keyword>
<evidence type="ECO:0000313" key="2">
    <source>
        <dbReference type="EMBL" id="QSO47824.1"/>
    </source>
</evidence>
<dbReference type="Gene3D" id="3.10.50.10">
    <property type="match status" value="1"/>
</dbReference>
<dbReference type="Proteomes" id="UP000663505">
    <property type="component" value="Chromosome"/>
</dbReference>
<proteinExistence type="predicted"/>
<organism evidence="2 3">
    <name type="scientific">Alicyclobacillus mengziensis</name>
    <dbReference type="NCBI Taxonomy" id="2931921"/>
    <lineage>
        <taxon>Bacteria</taxon>
        <taxon>Bacillati</taxon>
        <taxon>Bacillota</taxon>
        <taxon>Bacilli</taxon>
        <taxon>Bacillales</taxon>
        <taxon>Alicyclobacillaceae</taxon>
        <taxon>Alicyclobacillus</taxon>
    </lineage>
</organism>
<dbReference type="InterPro" id="IPR011583">
    <property type="entry name" value="Chitinase_II/V-like_cat"/>
</dbReference>
<dbReference type="KEGG" id="afx:JZ786_01915"/>
<sequence>MASTLLGAVIVGSSIFIGAATEPNAHAASLQQSQKTIQVGTKTFSKPFAFAASDGSNLTTFMPIWYVGKALEAVGITQSWNAVTHTWTLTTQNKADFAAISVGAGPASVVVNGRLVRRVPYYVAHDPAAGKSAQETVYFPIYYVDEILNASGFDTSWNGQTWWLSASPVKSSTSSSTSSSTPLLFGFVTSDGGSSFSLSDLESHPEVRAFSTPNYSITAQGNISGQLYPAAMAYAQTQHLDAYVTINNYSNTLGNFDGKMTGQLLSNSVDTKALITDIVALVKNTSLAGVNIDFEMLPPSSSASFVSFLGALEQQLHQVDKQLNVDLPGVTHAGTGYNYSAIGHATDNVIVMAYDYSYPGGPAGAIAPLWWVLQVVRYAVSNIPANHVILGIPVYAYDWHDGTTTALSLTQVDKVIAANHIAPKWDSKDSAPYFTYTSGYSTHTVYYENAQSLTDKLNVAREYGLRGISLWHIGLENSAAWTAINGYLNQP</sequence>
<reference evidence="2 3" key="1">
    <citation type="submission" date="2021-02" db="EMBL/GenBank/DDBJ databases">
        <title>Alicyclobacillus curvatus sp. nov. and Alicyclobacillus mengziensis sp. nov., two acidophilic bacteria isolated from acid mine drainage.</title>
        <authorList>
            <person name="Huang Y."/>
        </authorList>
    </citation>
    <scope>NUCLEOTIDE SEQUENCE [LARGE SCALE GENOMIC DNA]</scope>
    <source>
        <strain evidence="2 3">S30H14</strain>
    </source>
</reference>
<gene>
    <name evidence="2" type="ORF">JZ786_01915</name>
</gene>
<dbReference type="EMBL" id="CP071182">
    <property type="protein sequence ID" value="QSO47824.1"/>
    <property type="molecule type" value="Genomic_DNA"/>
</dbReference>
<dbReference type="GO" id="GO:0005975">
    <property type="term" value="P:carbohydrate metabolic process"/>
    <property type="evidence" value="ECO:0007669"/>
    <property type="project" value="InterPro"/>
</dbReference>
<dbReference type="SUPFAM" id="SSF51445">
    <property type="entry name" value="(Trans)glycosidases"/>
    <property type="match status" value="1"/>
</dbReference>
<name>A0A9X7Z6C2_9BACL</name>
<dbReference type="InterPro" id="IPR029070">
    <property type="entry name" value="Chitinase_insertion_sf"/>
</dbReference>
<dbReference type="GO" id="GO:0008061">
    <property type="term" value="F:chitin binding"/>
    <property type="evidence" value="ECO:0007669"/>
    <property type="project" value="InterPro"/>
</dbReference>
<feature type="domain" description="GH18" evidence="1">
    <location>
        <begin position="182"/>
        <end position="491"/>
    </location>
</feature>
<dbReference type="Gene3D" id="3.20.20.80">
    <property type="entry name" value="Glycosidases"/>
    <property type="match status" value="1"/>
</dbReference>
<dbReference type="PANTHER" id="PTHR46066:SF2">
    <property type="entry name" value="CHITINASE DOMAIN-CONTAINING PROTEIN 1"/>
    <property type="match status" value="1"/>
</dbReference>
<accession>A0A9X7Z6C2</accession>
<dbReference type="RefSeq" id="WP_206657167.1">
    <property type="nucleotide sequence ID" value="NZ_CP071182.1"/>
</dbReference>
<dbReference type="Pfam" id="PF00704">
    <property type="entry name" value="Glyco_hydro_18"/>
    <property type="match status" value="1"/>
</dbReference>
<dbReference type="AlphaFoldDB" id="A0A9X7Z6C2"/>
<dbReference type="GO" id="GO:0070492">
    <property type="term" value="F:oligosaccharide binding"/>
    <property type="evidence" value="ECO:0007669"/>
    <property type="project" value="TreeGrafter"/>
</dbReference>
<evidence type="ECO:0000259" key="1">
    <source>
        <dbReference type="PROSITE" id="PS51910"/>
    </source>
</evidence>
<dbReference type="PROSITE" id="PS51910">
    <property type="entry name" value="GH18_2"/>
    <property type="match status" value="1"/>
</dbReference>
<dbReference type="GO" id="GO:0012505">
    <property type="term" value="C:endomembrane system"/>
    <property type="evidence" value="ECO:0007669"/>
    <property type="project" value="TreeGrafter"/>
</dbReference>
<dbReference type="PANTHER" id="PTHR46066">
    <property type="entry name" value="CHITINASE DOMAIN-CONTAINING PROTEIN 1 FAMILY MEMBER"/>
    <property type="match status" value="1"/>
</dbReference>
<dbReference type="InterPro" id="IPR001223">
    <property type="entry name" value="Glyco_hydro18_cat"/>
</dbReference>
<dbReference type="InterPro" id="IPR017853">
    <property type="entry name" value="GH"/>
</dbReference>
<dbReference type="SMART" id="SM00636">
    <property type="entry name" value="Glyco_18"/>
    <property type="match status" value="1"/>
</dbReference>